<reference evidence="9 10" key="2">
    <citation type="submission" date="2020-03" db="EMBL/GenBank/DDBJ databases">
        <title>Genome mining and metabolic profiling illuminate the polycyclic tetramate macrolactams from Streptomyces koyangensis SCSIO 5802.</title>
        <authorList>
            <person name="Ding W."/>
        </authorList>
    </citation>
    <scope>NUCLEOTIDE SEQUENCE [LARGE SCALE GENOMIC DNA]</scope>
    <source>
        <strain evidence="9 10">SCSIO 5802</strain>
    </source>
</reference>
<keyword evidence="4 7" id="KW-0560">Oxidoreductase</keyword>
<keyword evidence="10" id="KW-1185">Reference proteome</keyword>
<evidence type="ECO:0000256" key="4">
    <source>
        <dbReference type="ARBA" id="ARBA00023002"/>
    </source>
</evidence>
<dbReference type="FunFam" id="1.10.630.10:FF:000018">
    <property type="entry name" value="Cytochrome P450 monooxygenase"/>
    <property type="match status" value="1"/>
</dbReference>
<dbReference type="InterPro" id="IPR002397">
    <property type="entry name" value="Cyt_P450_B"/>
</dbReference>
<evidence type="ECO:0000256" key="7">
    <source>
        <dbReference type="RuleBase" id="RU000461"/>
    </source>
</evidence>
<dbReference type="InterPro" id="IPR036396">
    <property type="entry name" value="Cyt_P450_sf"/>
</dbReference>
<dbReference type="PRINTS" id="PR00359">
    <property type="entry name" value="BP450"/>
</dbReference>
<dbReference type="Gene3D" id="1.10.630.10">
    <property type="entry name" value="Cytochrome P450"/>
    <property type="match status" value="1"/>
</dbReference>
<gene>
    <name evidence="9" type="ORF">G9U55_24725</name>
</gene>
<keyword evidence="3 7" id="KW-0479">Metal-binding</keyword>
<evidence type="ECO:0000313" key="9">
    <source>
        <dbReference type="EMBL" id="QRF05046.1"/>
    </source>
</evidence>
<dbReference type="RefSeq" id="WP_129847673.1">
    <property type="nucleotide sequence ID" value="NZ_CP049945.1"/>
</dbReference>
<comment type="similarity">
    <text evidence="1 7">Belongs to the cytochrome P450 family.</text>
</comment>
<sequence>MPAAPHDSAALLSFPQPRACPHQAPPGYAALRDQGALSEVALYDGRAVWLVTGYPEARALLTDPRLSADRTRPGFPVLAPRFRASVARKLPLIAQDPPVHDTHRRLLNPDFSLKHMRAMRPEVQEVVDGFIDRMLAKGPPSDLVEDFAIPVPSLVISRLLGVPYEDHAFFQDATGRLMRATEEGPSQAAGGELAAYLDRLITRLRAERGTGLLGRLAAEDVENGTLSHEELVQIALVLLVAGHETTASMIALGTVALLESPEQLAQLRADPESLPGTVEELLRVLAVTDLAGSRVATEEIEIAGRTIRAGDGVLFSATVANRDPEVHADPDRFDPHRTGRSHLSFGYGIHQCLGQNLARLELELAFRTLFTRIPTLKLAVPAAELPLRGIGTGTIQSADHLPVTW</sequence>
<evidence type="ECO:0000256" key="3">
    <source>
        <dbReference type="ARBA" id="ARBA00022723"/>
    </source>
</evidence>
<dbReference type="InterPro" id="IPR017972">
    <property type="entry name" value="Cyt_P450_CS"/>
</dbReference>
<evidence type="ECO:0000256" key="5">
    <source>
        <dbReference type="ARBA" id="ARBA00023004"/>
    </source>
</evidence>
<dbReference type="SUPFAM" id="SSF48264">
    <property type="entry name" value="Cytochrome P450"/>
    <property type="match status" value="1"/>
</dbReference>
<dbReference type="InterPro" id="IPR001128">
    <property type="entry name" value="Cyt_P450"/>
</dbReference>
<dbReference type="GO" id="GO:0020037">
    <property type="term" value="F:heme binding"/>
    <property type="evidence" value="ECO:0007669"/>
    <property type="project" value="InterPro"/>
</dbReference>
<evidence type="ECO:0000313" key="10">
    <source>
        <dbReference type="Proteomes" id="UP000596311"/>
    </source>
</evidence>
<accession>A0A2P1BT33</accession>
<dbReference type="EMBL" id="CP049945">
    <property type="protein sequence ID" value="QRF05046.1"/>
    <property type="molecule type" value="Genomic_DNA"/>
</dbReference>
<keyword evidence="6 7" id="KW-0503">Monooxygenase</keyword>
<evidence type="ECO:0000256" key="1">
    <source>
        <dbReference type="ARBA" id="ARBA00010617"/>
    </source>
</evidence>
<dbReference type="PRINTS" id="PR00385">
    <property type="entry name" value="P450"/>
</dbReference>
<dbReference type="GO" id="GO:0004497">
    <property type="term" value="F:monooxygenase activity"/>
    <property type="evidence" value="ECO:0007669"/>
    <property type="project" value="UniProtKB-KW"/>
</dbReference>
<dbReference type="Pfam" id="PF00067">
    <property type="entry name" value="p450"/>
    <property type="match status" value="1"/>
</dbReference>
<protein>
    <submittedName>
        <fullName evidence="8">AbmV</fullName>
    </submittedName>
    <submittedName>
        <fullName evidence="9">Cytochrome P450</fullName>
    </submittedName>
</protein>
<organism evidence="8">
    <name type="scientific">Streptomyces koyangensis</name>
    <dbReference type="NCBI Taxonomy" id="188770"/>
    <lineage>
        <taxon>Bacteria</taxon>
        <taxon>Bacillati</taxon>
        <taxon>Actinomycetota</taxon>
        <taxon>Actinomycetes</taxon>
        <taxon>Kitasatosporales</taxon>
        <taxon>Streptomycetaceae</taxon>
        <taxon>Streptomyces</taxon>
        <taxon>Streptomyces aurantiacus group</taxon>
    </lineage>
</organism>
<dbReference type="AlphaFoldDB" id="A0A2P1BT33"/>
<evidence type="ECO:0000256" key="6">
    <source>
        <dbReference type="ARBA" id="ARBA00023033"/>
    </source>
</evidence>
<dbReference type="GO" id="GO:0016705">
    <property type="term" value="F:oxidoreductase activity, acting on paired donors, with incorporation or reduction of molecular oxygen"/>
    <property type="evidence" value="ECO:0007669"/>
    <property type="project" value="InterPro"/>
</dbReference>
<dbReference type="PANTHER" id="PTHR46696:SF1">
    <property type="entry name" value="CYTOCHROME P450 YJIB-RELATED"/>
    <property type="match status" value="1"/>
</dbReference>
<evidence type="ECO:0000313" key="8">
    <source>
        <dbReference type="EMBL" id="AVI57422.1"/>
    </source>
</evidence>
<reference evidence="8" key="1">
    <citation type="journal article" date="2018" name="Microb. Cell Fact.">
        <title>Characterization and heterologous expression of the neoabyssomicin/abyssomicin biosynthetic gene cluster from Streptomyces koyangensis SCSIO 5802.</title>
        <authorList>
            <person name="Tu J."/>
            <person name="Li S."/>
            <person name="Chen J."/>
            <person name="Song Y."/>
            <person name="Fu S."/>
            <person name="Ju J."/>
            <person name="Li Q."/>
        </authorList>
    </citation>
    <scope>NUCLEOTIDE SEQUENCE</scope>
    <source>
        <strain evidence="8">SCSIO 5802</strain>
    </source>
</reference>
<keyword evidence="2 7" id="KW-0349">Heme</keyword>
<keyword evidence="5 7" id="KW-0408">Iron</keyword>
<dbReference type="GO" id="GO:0005506">
    <property type="term" value="F:iron ion binding"/>
    <property type="evidence" value="ECO:0007669"/>
    <property type="project" value="InterPro"/>
</dbReference>
<proteinExistence type="inferred from homology"/>
<name>A0A2P1BT33_9ACTN</name>
<dbReference type="Proteomes" id="UP000596311">
    <property type="component" value="Chromosome"/>
</dbReference>
<dbReference type="CDD" id="cd11030">
    <property type="entry name" value="CYP105-like"/>
    <property type="match status" value="1"/>
</dbReference>
<evidence type="ECO:0000256" key="2">
    <source>
        <dbReference type="ARBA" id="ARBA00022617"/>
    </source>
</evidence>
<dbReference type="PROSITE" id="PS00086">
    <property type="entry name" value="CYTOCHROME_P450"/>
    <property type="match status" value="1"/>
</dbReference>
<dbReference type="EMBL" id="MG243704">
    <property type="protein sequence ID" value="AVI57422.1"/>
    <property type="molecule type" value="Genomic_DNA"/>
</dbReference>
<dbReference type="PANTHER" id="PTHR46696">
    <property type="entry name" value="P450, PUTATIVE (EUROFUNG)-RELATED"/>
    <property type="match status" value="1"/>
</dbReference>